<gene>
    <name evidence="1" type="ORF">LEP1GSC105_0123</name>
</gene>
<dbReference type="EMBL" id="AHNR02000004">
    <property type="protein sequence ID" value="EKR57164.1"/>
    <property type="molecule type" value="Genomic_DNA"/>
</dbReference>
<dbReference type="Pfam" id="PF07505">
    <property type="entry name" value="DUF5131"/>
    <property type="match status" value="1"/>
</dbReference>
<evidence type="ECO:0000313" key="1">
    <source>
        <dbReference type="EMBL" id="EKR57164.1"/>
    </source>
</evidence>
<protein>
    <submittedName>
        <fullName evidence="1">Phage protein Gp37/Gp68</fullName>
    </submittedName>
</protein>
<accession>A0A0E2DB78</accession>
<name>A0A0E2DB78_LEPIR</name>
<reference evidence="1 2" key="1">
    <citation type="submission" date="2012-10" db="EMBL/GenBank/DDBJ databases">
        <authorList>
            <person name="Harkins D.M."/>
            <person name="Durkin A.S."/>
            <person name="Brinkac L.M."/>
            <person name="Haft D.H."/>
            <person name="Selengut J.D."/>
            <person name="Sanka R."/>
            <person name="DePew J."/>
            <person name="Purushe J."/>
            <person name="Chanthongthip A."/>
            <person name="Lattana O."/>
            <person name="Phetsouvanh R."/>
            <person name="Newton P.N."/>
            <person name="Vinetz J.M."/>
            <person name="Sutton G.G."/>
            <person name="Nierman W.C."/>
            <person name="Fouts D.E."/>
        </authorList>
    </citation>
    <scope>NUCLEOTIDE SEQUENCE [LARGE SCALE GENOMIC DNA]</scope>
    <source>
        <strain evidence="1 2">UI 12758</strain>
    </source>
</reference>
<proteinExistence type="predicted"/>
<evidence type="ECO:0000313" key="2">
    <source>
        <dbReference type="Proteomes" id="UP000001340"/>
    </source>
</evidence>
<sequence>MKNSKIEWTDHTWNPVTGCTKVSAGCRNCYAEKLSKRKFGEWKDRDFSEILLKEHKLKEPFSIRKPSKIFVNSMSDLFHDDVPDSFIDRIFGVMALNPKHTFQVLTKRPERMLEYLTTEDRAGEIGDVAYSFVESNWQTRSIKMPHESTDKWSGLVEWPLPNVWLGVSVEDQETADERIPFLMEAPAKIKFISAEPLLGEIDLTNLETEDYGTVNALKGNLDILSMGYYEDVWGTLSPIDWVIAGGESGPNARLVRPNWIRNLRDQCTDADVPFFFKQWGDKRNSGARLDGEEWKQFPKKAADFLTQDEVDALLGPL</sequence>
<comment type="caution">
    <text evidence="1">The sequence shown here is derived from an EMBL/GenBank/DDBJ whole genome shotgun (WGS) entry which is preliminary data.</text>
</comment>
<organism evidence="1 2">
    <name type="scientific">Leptospira interrogans str. UI 12758</name>
    <dbReference type="NCBI Taxonomy" id="1049938"/>
    <lineage>
        <taxon>Bacteria</taxon>
        <taxon>Pseudomonadati</taxon>
        <taxon>Spirochaetota</taxon>
        <taxon>Spirochaetia</taxon>
        <taxon>Leptospirales</taxon>
        <taxon>Leptospiraceae</taxon>
        <taxon>Leptospira</taxon>
    </lineage>
</organism>
<dbReference type="RefSeq" id="WP_002122254.1">
    <property type="nucleotide sequence ID" value="NZ_AHNR02000004.1"/>
</dbReference>
<dbReference type="InterPro" id="IPR011101">
    <property type="entry name" value="DUF5131"/>
</dbReference>
<dbReference type="AlphaFoldDB" id="A0A0E2DB78"/>
<dbReference type="Proteomes" id="UP000001340">
    <property type="component" value="Unassembled WGS sequence"/>
</dbReference>